<feature type="transmembrane region" description="Helical" evidence="2">
    <location>
        <begin position="182"/>
        <end position="204"/>
    </location>
</feature>
<organism evidence="3 4">
    <name type="scientific">Agromyces hippuratus</name>
    <dbReference type="NCBI Taxonomy" id="286438"/>
    <lineage>
        <taxon>Bacteria</taxon>
        <taxon>Bacillati</taxon>
        <taxon>Actinomycetota</taxon>
        <taxon>Actinomycetes</taxon>
        <taxon>Micrococcales</taxon>
        <taxon>Microbacteriaceae</taxon>
        <taxon>Agromyces</taxon>
    </lineage>
</organism>
<gene>
    <name evidence="3" type="ORF">BJY17_002077</name>
</gene>
<dbReference type="PANTHER" id="PTHR40078:SF1">
    <property type="entry name" value="INTEGRAL MEMBRANE PROTEIN"/>
    <property type="match status" value="1"/>
</dbReference>
<evidence type="ECO:0000256" key="1">
    <source>
        <dbReference type="SAM" id="MobiDB-lite"/>
    </source>
</evidence>
<keyword evidence="2" id="KW-1133">Transmembrane helix</keyword>
<proteinExistence type="predicted"/>
<feature type="transmembrane region" description="Helical" evidence="2">
    <location>
        <begin position="156"/>
        <end position="176"/>
    </location>
</feature>
<feature type="transmembrane region" description="Helical" evidence="2">
    <location>
        <begin position="84"/>
        <end position="106"/>
    </location>
</feature>
<keyword evidence="2" id="KW-0812">Transmembrane</keyword>
<dbReference type="Pfam" id="PF19700">
    <property type="entry name" value="DUF6198"/>
    <property type="match status" value="1"/>
</dbReference>
<protein>
    <submittedName>
        <fullName evidence="3">Putative membrane protein YczE</fullName>
    </submittedName>
</protein>
<dbReference type="RefSeq" id="WP_218889887.1">
    <property type="nucleotide sequence ID" value="NZ_JACCFI010000001.1"/>
</dbReference>
<evidence type="ECO:0000256" key="2">
    <source>
        <dbReference type="SAM" id="Phobius"/>
    </source>
</evidence>
<feature type="transmembrane region" description="Helical" evidence="2">
    <location>
        <begin position="58"/>
        <end position="77"/>
    </location>
</feature>
<dbReference type="AlphaFoldDB" id="A0A852WYL3"/>
<dbReference type="InterPro" id="IPR038750">
    <property type="entry name" value="YczE/YyaS-like"/>
</dbReference>
<feature type="compositionally biased region" description="Low complexity" evidence="1">
    <location>
        <begin position="217"/>
        <end position="239"/>
    </location>
</feature>
<dbReference type="Proteomes" id="UP000549066">
    <property type="component" value="Unassembled WGS sequence"/>
</dbReference>
<keyword evidence="4" id="KW-1185">Reference proteome</keyword>
<keyword evidence="2" id="KW-0472">Membrane</keyword>
<name>A0A852WYL3_9MICO</name>
<accession>A0A852WYL3</accession>
<evidence type="ECO:0000313" key="4">
    <source>
        <dbReference type="Proteomes" id="UP000549066"/>
    </source>
</evidence>
<dbReference type="EMBL" id="JACCFI010000001">
    <property type="protein sequence ID" value="NYG21330.1"/>
    <property type="molecule type" value="Genomic_DNA"/>
</dbReference>
<feature type="transmembrane region" description="Helical" evidence="2">
    <location>
        <begin position="20"/>
        <end position="38"/>
    </location>
</feature>
<sequence>MPRSIRFASPDPTPVLVRRFVQLFVGLLLYGIGIALIVRGELGVAPWDVLTQGIAKQTGLQFGLITVIISGFVLLLWIPLRQRLGFGTVMNALLVGPAADLGLWLIPPGLDLWVRVLLLPAGIVVLAIATGLYIGAHFGPGPRDGLMTGLHRVTGWKIWIVRTGIELVVLAAGWLLGGNVGIGTVAFALLVGPLCGITIPMFAIKRPAATTPTEPNVEPAGVAAPGASVAPVPSAEPAA</sequence>
<feature type="region of interest" description="Disordered" evidence="1">
    <location>
        <begin position="214"/>
        <end position="239"/>
    </location>
</feature>
<reference evidence="3 4" key="1">
    <citation type="submission" date="2020-07" db="EMBL/GenBank/DDBJ databases">
        <title>Sequencing the genomes of 1000 actinobacteria strains.</title>
        <authorList>
            <person name="Klenk H.-P."/>
        </authorList>
    </citation>
    <scope>NUCLEOTIDE SEQUENCE [LARGE SCALE GENOMIC DNA]</scope>
    <source>
        <strain evidence="3 4">DSM 8598</strain>
    </source>
</reference>
<comment type="caution">
    <text evidence="3">The sequence shown here is derived from an EMBL/GenBank/DDBJ whole genome shotgun (WGS) entry which is preliminary data.</text>
</comment>
<evidence type="ECO:0000313" key="3">
    <source>
        <dbReference type="EMBL" id="NYG21330.1"/>
    </source>
</evidence>
<dbReference type="PANTHER" id="PTHR40078">
    <property type="entry name" value="INTEGRAL MEMBRANE PROTEIN-RELATED"/>
    <property type="match status" value="1"/>
</dbReference>
<feature type="transmembrane region" description="Helical" evidence="2">
    <location>
        <begin position="112"/>
        <end position="135"/>
    </location>
</feature>